<dbReference type="InterPro" id="IPR017853">
    <property type="entry name" value="GH"/>
</dbReference>
<comment type="caution">
    <text evidence="3">The sequence shown here is derived from an EMBL/GenBank/DDBJ whole genome shotgun (WGS) entry which is preliminary data.</text>
</comment>
<keyword evidence="1" id="KW-0472">Membrane</keyword>
<accession>A0A3S2VA27</accession>
<reference evidence="3 4" key="1">
    <citation type="submission" date="2019-01" db="EMBL/GenBank/DDBJ databases">
        <authorList>
            <person name="Chen W.-M."/>
        </authorList>
    </citation>
    <scope>NUCLEOTIDE SEQUENCE [LARGE SCALE GENOMIC DNA]</scope>
    <source>
        <strain evidence="3 4">YBJ-36</strain>
    </source>
</reference>
<dbReference type="EMBL" id="SACK01000001">
    <property type="protein sequence ID" value="RVU02464.1"/>
    <property type="molecule type" value="Genomic_DNA"/>
</dbReference>
<evidence type="ECO:0000313" key="3">
    <source>
        <dbReference type="EMBL" id="RVU02464.1"/>
    </source>
</evidence>
<feature type="domain" description="Asl1-like glycosyl hydrolase catalytic" evidence="2">
    <location>
        <begin position="192"/>
        <end position="305"/>
    </location>
</feature>
<dbReference type="Pfam" id="PF11790">
    <property type="entry name" value="Glyco_hydro_cc"/>
    <property type="match status" value="1"/>
</dbReference>
<organism evidence="3 4">
    <name type="scientific">Mucilaginibacter limnophilus</name>
    <dbReference type="NCBI Taxonomy" id="1932778"/>
    <lineage>
        <taxon>Bacteria</taxon>
        <taxon>Pseudomonadati</taxon>
        <taxon>Bacteroidota</taxon>
        <taxon>Sphingobacteriia</taxon>
        <taxon>Sphingobacteriales</taxon>
        <taxon>Sphingobacteriaceae</taxon>
        <taxon>Mucilaginibacter</taxon>
    </lineage>
</organism>
<dbReference type="Proteomes" id="UP000282759">
    <property type="component" value="Unassembled WGS sequence"/>
</dbReference>
<dbReference type="Gene3D" id="3.20.20.80">
    <property type="entry name" value="Glycosidases"/>
    <property type="match status" value="1"/>
</dbReference>
<evidence type="ECO:0000313" key="4">
    <source>
        <dbReference type="Proteomes" id="UP000282759"/>
    </source>
</evidence>
<protein>
    <recommendedName>
        <fullName evidence="2">Asl1-like glycosyl hydrolase catalytic domain-containing protein</fullName>
    </recommendedName>
</protein>
<feature type="transmembrane region" description="Helical" evidence="1">
    <location>
        <begin position="12"/>
        <end position="37"/>
    </location>
</feature>
<keyword evidence="4" id="KW-1185">Reference proteome</keyword>
<keyword evidence="1" id="KW-0812">Transmembrane</keyword>
<name>A0A3S2VA27_9SPHI</name>
<dbReference type="AlphaFoldDB" id="A0A3S2VA27"/>
<gene>
    <name evidence="3" type="ORF">EOD41_00555</name>
</gene>
<dbReference type="SUPFAM" id="SSF51445">
    <property type="entry name" value="(Trans)glycosidases"/>
    <property type="match status" value="1"/>
</dbReference>
<proteinExistence type="predicted"/>
<dbReference type="OrthoDB" id="9809583at2"/>
<sequence>MLLHPIKPGCLRFMNSFFIMFKLFIIAMLAVLSFIAVTSQPERPGKDFVWGINGHPLTQADYSDNWDKQIEAIKDLKLNSYRFDVLLNVDGEAKDDDGFTGILKKLKENHITPLPAVMQKGFKGVGFDDIYPKAYEQGKAFAAKYGEYITVLEVGNEGDNKIIKSANVDGIRAEHYDNEKARRLVTATKGFIDGLKAVQPQIKVTLSFSWIHFYYLQMLADNNVNYDIIGYHWYSNMGDITNVRKPFGNVLQLVSKRYNKPIWITEFNYFKGTTKVDFSRQNEFISKNLQHIIAQGIISGFFIYELYDQPALKRRYPTEANYGLLHKDSSGRYEKKTAYLGFRQLVARYRSVSF</sequence>
<evidence type="ECO:0000256" key="1">
    <source>
        <dbReference type="SAM" id="Phobius"/>
    </source>
</evidence>
<evidence type="ECO:0000259" key="2">
    <source>
        <dbReference type="Pfam" id="PF11790"/>
    </source>
</evidence>
<dbReference type="InterPro" id="IPR024655">
    <property type="entry name" value="Asl1_glyco_hydro_catalytic"/>
</dbReference>
<keyword evidence="1" id="KW-1133">Transmembrane helix</keyword>